<dbReference type="SMART" id="SM00448">
    <property type="entry name" value="REC"/>
    <property type="match status" value="1"/>
</dbReference>
<evidence type="ECO:0000256" key="3">
    <source>
        <dbReference type="ARBA" id="ARBA00022553"/>
    </source>
</evidence>
<organism evidence="10 11">
    <name type="scientific">Hymenobacter glacieicola</name>
    <dbReference type="NCBI Taxonomy" id="1562124"/>
    <lineage>
        <taxon>Bacteria</taxon>
        <taxon>Pseudomonadati</taxon>
        <taxon>Bacteroidota</taxon>
        <taxon>Cytophagia</taxon>
        <taxon>Cytophagales</taxon>
        <taxon>Hymenobacteraceae</taxon>
        <taxon>Hymenobacter</taxon>
    </lineage>
</organism>
<dbReference type="PROSITE" id="PS50894">
    <property type="entry name" value="HPT"/>
    <property type="match status" value="1"/>
</dbReference>
<dbReference type="InterPro" id="IPR003594">
    <property type="entry name" value="HATPase_dom"/>
</dbReference>
<dbReference type="EMBL" id="BMGS01000005">
    <property type="protein sequence ID" value="GGG46699.1"/>
    <property type="molecule type" value="Genomic_DNA"/>
</dbReference>
<sequence>MLSTSATAANSPLDLEQAQLRIQALEAALQTAAADAAAAQHRLDQLVSHLQEGVLLTDEAGHIALINDRFCELWELEESASYWLGRPWQDLTTILMPLTMDPGSFAQAVHSKRQQGAPVFNDPVELADGRVLERDFMPIPAATGTGSNVLIRLRDVTEYHQATDRLRAVASIPGQNPNPIFRLDEAGQLLYTNQAANSLFKSLSEADQNRLLAKAQGLAATALEHSQPWQVDIAVGEGFYAVFVAPFAEEGYANLYLVNITKRILAEQELNRAKDEAEAAVRARENFLANMSHEIRTPMNGVLGMAGQLAKTRLDARQQEFVRIIRSSGQHLLMIINDVLDMAKITSGKLEFEQTAFNLCDSLGESLQPLVMQAVEKGLTVTAMPLRDTCPLPWVSADPYRINQVMINLVANAIKFTEPGGHITVSSRQLASTADTLTVEFVVADTGIGIPPEQQTRIFEGFTQAYADTTRRFGGTGLGLSISRAIVEQLGGSLMVESELGKGSRFRFVLDFPRTPAVTQAPVPSAFDTGALRGRRVLLVEDNEINRDVARMLLEEWRVEVDEAENGQIGLEMLQHRTYDAVLMDIQMPGMSGLEATAIIRKLPDPALANIPILALTANAFRADNARYLAAGMNACLTKPFEEQDLYRHLEALMQPAPPTPVASYDLTKLQAMARGRAAFVDKIIQSFLTNMPASLVELEAAAASNNWPQVAALIHHVKPSVESLGIQGVLPAMQQLEQHVPPTGQPEAASTTAVSHVVSQIRRALQELPKELTAPTGTR</sequence>
<comment type="caution">
    <text evidence="10">The sequence shown here is derived from an EMBL/GenBank/DDBJ whole genome shotgun (WGS) entry which is preliminary data.</text>
</comment>
<dbReference type="Gene3D" id="1.10.287.130">
    <property type="match status" value="1"/>
</dbReference>
<dbReference type="SMART" id="SM00387">
    <property type="entry name" value="HATPase_c"/>
    <property type="match status" value="1"/>
</dbReference>
<dbReference type="Proteomes" id="UP000601361">
    <property type="component" value="Unassembled WGS sequence"/>
</dbReference>
<dbReference type="Gene3D" id="3.30.565.10">
    <property type="entry name" value="Histidine kinase-like ATPase, C-terminal domain"/>
    <property type="match status" value="1"/>
</dbReference>
<feature type="domain" description="Histidine kinase" evidence="7">
    <location>
        <begin position="290"/>
        <end position="514"/>
    </location>
</feature>
<evidence type="ECO:0000256" key="1">
    <source>
        <dbReference type="ARBA" id="ARBA00000085"/>
    </source>
</evidence>
<dbReference type="InterPro" id="IPR035965">
    <property type="entry name" value="PAS-like_dom_sf"/>
</dbReference>
<dbReference type="InterPro" id="IPR036097">
    <property type="entry name" value="HisK_dim/P_sf"/>
</dbReference>
<evidence type="ECO:0000259" key="9">
    <source>
        <dbReference type="PROSITE" id="PS50894"/>
    </source>
</evidence>
<dbReference type="Pfam" id="PF02518">
    <property type="entry name" value="HATPase_c"/>
    <property type="match status" value="1"/>
</dbReference>
<dbReference type="PANTHER" id="PTHR45339:SF5">
    <property type="entry name" value="HISTIDINE KINASE"/>
    <property type="match status" value="1"/>
</dbReference>
<feature type="coiled-coil region" evidence="6">
    <location>
        <begin position="15"/>
        <end position="42"/>
    </location>
</feature>
<dbReference type="PRINTS" id="PR00344">
    <property type="entry name" value="BCTRLSENSOR"/>
</dbReference>
<evidence type="ECO:0000256" key="2">
    <source>
        <dbReference type="ARBA" id="ARBA00012438"/>
    </source>
</evidence>
<dbReference type="Pfam" id="PF00512">
    <property type="entry name" value="HisKA"/>
    <property type="match status" value="1"/>
</dbReference>
<dbReference type="Gene3D" id="3.40.50.2300">
    <property type="match status" value="1"/>
</dbReference>
<protein>
    <recommendedName>
        <fullName evidence="2">histidine kinase</fullName>
        <ecNumber evidence="2">2.7.13.3</ecNumber>
    </recommendedName>
</protein>
<gene>
    <name evidence="10" type="ORF">GCM10011378_23620</name>
</gene>
<evidence type="ECO:0000256" key="6">
    <source>
        <dbReference type="SAM" id="Coils"/>
    </source>
</evidence>
<dbReference type="InterPro" id="IPR008207">
    <property type="entry name" value="Sig_transdc_His_kin_Hpt_dom"/>
</dbReference>
<dbReference type="CDD" id="cd17546">
    <property type="entry name" value="REC_hyHK_CKI1_RcsC-like"/>
    <property type="match status" value="1"/>
</dbReference>
<dbReference type="CDD" id="cd16922">
    <property type="entry name" value="HATPase_EvgS-ArcB-TorS-like"/>
    <property type="match status" value="1"/>
</dbReference>
<dbReference type="SMART" id="SM00388">
    <property type="entry name" value="HisKA"/>
    <property type="match status" value="1"/>
</dbReference>
<evidence type="ECO:0000259" key="7">
    <source>
        <dbReference type="PROSITE" id="PS50109"/>
    </source>
</evidence>
<dbReference type="PROSITE" id="PS50109">
    <property type="entry name" value="HIS_KIN"/>
    <property type="match status" value="1"/>
</dbReference>
<reference evidence="11" key="1">
    <citation type="journal article" date="2019" name="Int. J. Syst. Evol. Microbiol.">
        <title>The Global Catalogue of Microorganisms (GCM) 10K type strain sequencing project: providing services to taxonomists for standard genome sequencing and annotation.</title>
        <authorList>
            <consortium name="The Broad Institute Genomics Platform"/>
            <consortium name="The Broad Institute Genome Sequencing Center for Infectious Disease"/>
            <person name="Wu L."/>
            <person name="Ma J."/>
        </authorList>
    </citation>
    <scope>NUCLEOTIDE SEQUENCE [LARGE SCALE GENOMIC DNA]</scope>
    <source>
        <strain evidence="11">CGMCC 1.12990</strain>
    </source>
</reference>
<evidence type="ECO:0000313" key="10">
    <source>
        <dbReference type="EMBL" id="GGG46699.1"/>
    </source>
</evidence>
<dbReference type="RefSeq" id="WP_188558037.1">
    <property type="nucleotide sequence ID" value="NZ_BMGS01000005.1"/>
</dbReference>
<dbReference type="SUPFAM" id="SSF55785">
    <property type="entry name" value="PYP-like sensor domain (PAS domain)"/>
    <property type="match status" value="1"/>
</dbReference>
<dbReference type="SUPFAM" id="SSF55874">
    <property type="entry name" value="ATPase domain of HSP90 chaperone/DNA topoisomerase II/histidine kinase"/>
    <property type="match status" value="1"/>
</dbReference>
<dbReference type="InterPro" id="IPR001789">
    <property type="entry name" value="Sig_transdc_resp-reg_receiver"/>
</dbReference>
<dbReference type="InterPro" id="IPR004358">
    <property type="entry name" value="Sig_transdc_His_kin-like_C"/>
</dbReference>
<dbReference type="InterPro" id="IPR011006">
    <property type="entry name" value="CheY-like_superfamily"/>
</dbReference>
<evidence type="ECO:0000313" key="11">
    <source>
        <dbReference type="Proteomes" id="UP000601361"/>
    </source>
</evidence>
<feature type="coiled-coil region" evidence="6">
    <location>
        <begin position="263"/>
        <end position="290"/>
    </location>
</feature>
<dbReference type="PANTHER" id="PTHR45339">
    <property type="entry name" value="HYBRID SIGNAL TRANSDUCTION HISTIDINE KINASE J"/>
    <property type="match status" value="1"/>
</dbReference>
<proteinExistence type="predicted"/>
<keyword evidence="6" id="KW-0175">Coiled coil</keyword>
<comment type="catalytic activity">
    <reaction evidence="1">
        <text>ATP + protein L-histidine = ADP + protein N-phospho-L-histidine.</text>
        <dbReference type="EC" id="2.7.13.3"/>
    </reaction>
</comment>
<dbReference type="InterPro" id="IPR005467">
    <property type="entry name" value="His_kinase_dom"/>
</dbReference>
<accession>A0ABQ1WVF9</accession>
<dbReference type="InterPro" id="IPR036890">
    <property type="entry name" value="HATPase_C_sf"/>
</dbReference>
<dbReference type="InterPro" id="IPR003661">
    <property type="entry name" value="HisK_dim/P_dom"/>
</dbReference>
<dbReference type="SMART" id="SM00091">
    <property type="entry name" value="PAS"/>
    <property type="match status" value="2"/>
</dbReference>
<dbReference type="EC" id="2.7.13.3" evidence="2"/>
<evidence type="ECO:0000256" key="4">
    <source>
        <dbReference type="PROSITE-ProRule" id="PRU00110"/>
    </source>
</evidence>
<evidence type="ECO:0000256" key="5">
    <source>
        <dbReference type="PROSITE-ProRule" id="PRU00169"/>
    </source>
</evidence>
<dbReference type="Gene3D" id="3.30.450.20">
    <property type="entry name" value="PAS domain"/>
    <property type="match status" value="1"/>
</dbReference>
<dbReference type="PROSITE" id="PS50110">
    <property type="entry name" value="RESPONSE_REGULATORY"/>
    <property type="match status" value="1"/>
</dbReference>
<dbReference type="InterPro" id="IPR036641">
    <property type="entry name" value="HPT_dom_sf"/>
</dbReference>
<name>A0ABQ1WVF9_9BACT</name>
<dbReference type="Pfam" id="PF13188">
    <property type="entry name" value="PAS_8"/>
    <property type="match status" value="1"/>
</dbReference>
<evidence type="ECO:0000259" key="8">
    <source>
        <dbReference type="PROSITE" id="PS50110"/>
    </source>
</evidence>
<keyword evidence="11" id="KW-1185">Reference proteome</keyword>
<dbReference type="Gene3D" id="1.20.120.160">
    <property type="entry name" value="HPT domain"/>
    <property type="match status" value="1"/>
</dbReference>
<dbReference type="CDD" id="cd00082">
    <property type="entry name" value="HisKA"/>
    <property type="match status" value="1"/>
</dbReference>
<dbReference type="SUPFAM" id="SSF52172">
    <property type="entry name" value="CheY-like"/>
    <property type="match status" value="1"/>
</dbReference>
<dbReference type="Pfam" id="PF00072">
    <property type="entry name" value="Response_reg"/>
    <property type="match status" value="1"/>
</dbReference>
<feature type="modified residue" description="4-aspartylphosphate" evidence="5">
    <location>
        <position position="585"/>
    </location>
</feature>
<dbReference type="InterPro" id="IPR000014">
    <property type="entry name" value="PAS"/>
</dbReference>
<dbReference type="SUPFAM" id="SSF47384">
    <property type="entry name" value="Homodimeric domain of signal transducing histidine kinase"/>
    <property type="match status" value="1"/>
</dbReference>
<feature type="modified residue" description="Phosphohistidine" evidence="4">
    <location>
        <position position="716"/>
    </location>
</feature>
<keyword evidence="3 5" id="KW-0597">Phosphoprotein</keyword>
<feature type="domain" description="HPt" evidence="9">
    <location>
        <begin position="677"/>
        <end position="776"/>
    </location>
</feature>
<feature type="domain" description="Response regulatory" evidence="8">
    <location>
        <begin position="536"/>
        <end position="654"/>
    </location>
</feature>
<dbReference type="SUPFAM" id="SSF47226">
    <property type="entry name" value="Histidine-containing phosphotransfer domain, HPT domain"/>
    <property type="match status" value="1"/>
</dbReference>